<dbReference type="Proteomes" id="UP000187209">
    <property type="component" value="Unassembled WGS sequence"/>
</dbReference>
<dbReference type="GO" id="GO:0005525">
    <property type="term" value="F:GTP binding"/>
    <property type="evidence" value="ECO:0007669"/>
    <property type="project" value="UniProtKB-KW"/>
</dbReference>
<dbReference type="InterPro" id="IPR005225">
    <property type="entry name" value="Small_GTP-bd"/>
</dbReference>
<feature type="binding site" evidence="11">
    <location>
        <position position="95"/>
    </location>
    <ligand>
        <name>GTP</name>
        <dbReference type="ChEBI" id="CHEBI:37565"/>
    </ligand>
</feature>
<sequence>MMLKENRLTLICSHFYPTSEEVVINQIKYQILDTGGQEVARKLWKNYLEQVNAIVFVVDACDRSRFDTAKYELEKVLAMEELKNIPFVIFGNKIDSPYAVNEEEFKACLGLDKFNDIGQGDSFEKKRPVKVFMCSVFLRFGFLEGFNLLSQFFFRRIL</sequence>
<evidence type="ECO:0000256" key="8">
    <source>
        <dbReference type="ARBA" id="ARBA00022927"/>
    </source>
</evidence>
<dbReference type="PROSITE" id="PS51422">
    <property type="entry name" value="SAR1"/>
    <property type="match status" value="1"/>
</dbReference>
<keyword evidence="15" id="KW-1185">Reference proteome</keyword>
<feature type="binding site" evidence="12">
    <location>
        <position position="36"/>
    </location>
    <ligand>
        <name>GTP</name>
        <dbReference type="ChEBI" id="CHEBI:37565"/>
    </ligand>
</feature>
<feature type="binding site" evidence="12">
    <location>
        <begin position="92"/>
        <end position="95"/>
    </location>
    <ligand>
        <name>GTP</name>
        <dbReference type="ChEBI" id="CHEBI:37565"/>
    </ligand>
</feature>
<evidence type="ECO:0000256" key="4">
    <source>
        <dbReference type="ARBA" id="ARBA00022448"/>
    </source>
</evidence>
<evidence type="ECO:0000256" key="2">
    <source>
        <dbReference type="ARBA" id="ARBA00004555"/>
    </source>
</evidence>
<organism evidence="14 15">
    <name type="scientific">Stentor coeruleus</name>
    <dbReference type="NCBI Taxonomy" id="5963"/>
    <lineage>
        <taxon>Eukaryota</taxon>
        <taxon>Sar</taxon>
        <taxon>Alveolata</taxon>
        <taxon>Ciliophora</taxon>
        <taxon>Postciliodesmatophora</taxon>
        <taxon>Heterotrichea</taxon>
        <taxon>Heterotrichida</taxon>
        <taxon>Stentoridae</taxon>
        <taxon>Stentor</taxon>
    </lineage>
</organism>
<comment type="caution">
    <text evidence="14">The sequence shown here is derived from an EMBL/GenBank/DDBJ whole genome shotgun (WGS) entry which is preliminary data.</text>
</comment>
<dbReference type="SUPFAM" id="SSF52540">
    <property type="entry name" value="P-loop containing nucleoside triphosphate hydrolases"/>
    <property type="match status" value="1"/>
</dbReference>
<dbReference type="OrthoDB" id="2011769at2759"/>
<keyword evidence="10 12" id="KW-0342">GTP-binding</keyword>
<feature type="binding site" evidence="11">
    <location>
        <position position="136"/>
    </location>
    <ligand>
        <name>GTP</name>
        <dbReference type="ChEBI" id="CHEBI:37565"/>
    </ligand>
</feature>
<evidence type="ECO:0000256" key="3">
    <source>
        <dbReference type="ARBA" id="ARBA00007507"/>
    </source>
</evidence>
<evidence type="ECO:0000256" key="11">
    <source>
        <dbReference type="PIRSR" id="PIRSR606687-2"/>
    </source>
</evidence>
<keyword evidence="9 13" id="KW-0333">Golgi apparatus</keyword>
<evidence type="ECO:0000256" key="5">
    <source>
        <dbReference type="ARBA" id="ARBA00022741"/>
    </source>
</evidence>
<comment type="similarity">
    <text evidence="3 13">Belongs to the small GTPase superfamily. SAR1 family.</text>
</comment>
<dbReference type="InterPro" id="IPR027417">
    <property type="entry name" value="P-loop_NTPase"/>
</dbReference>
<feature type="binding site" evidence="11">
    <location>
        <position position="92"/>
    </location>
    <ligand>
        <name>GTP</name>
        <dbReference type="ChEBI" id="CHEBI:37565"/>
    </ligand>
</feature>
<accession>A0A1R2B877</accession>
<feature type="binding site" evidence="11">
    <location>
        <position position="93"/>
    </location>
    <ligand>
        <name>GTP</name>
        <dbReference type="ChEBI" id="CHEBI:37565"/>
    </ligand>
</feature>
<dbReference type="InterPro" id="IPR006687">
    <property type="entry name" value="Small_GTPase_SAR1"/>
</dbReference>
<gene>
    <name evidence="14" type="ORF">SteCoe_28565</name>
</gene>
<evidence type="ECO:0000313" key="15">
    <source>
        <dbReference type="Proteomes" id="UP000187209"/>
    </source>
</evidence>
<dbReference type="SMART" id="SM00178">
    <property type="entry name" value="SAR"/>
    <property type="match status" value="1"/>
</dbReference>
<reference evidence="14 15" key="1">
    <citation type="submission" date="2016-11" db="EMBL/GenBank/DDBJ databases">
        <title>The macronuclear genome of Stentor coeruleus: a giant cell with tiny introns.</title>
        <authorList>
            <person name="Slabodnick M."/>
            <person name="Ruby J.G."/>
            <person name="Reiff S.B."/>
            <person name="Swart E.C."/>
            <person name="Gosai S."/>
            <person name="Prabakaran S."/>
            <person name="Witkowska E."/>
            <person name="Larue G.E."/>
            <person name="Fisher S."/>
            <person name="Freeman R.M."/>
            <person name="Gunawardena J."/>
            <person name="Chu W."/>
            <person name="Stover N.A."/>
            <person name="Gregory B.D."/>
            <person name="Nowacki M."/>
            <person name="Derisi J."/>
            <person name="Roy S.W."/>
            <person name="Marshall W.F."/>
            <person name="Sood P."/>
        </authorList>
    </citation>
    <scope>NUCLEOTIDE SEQUENCE [LARGE SCALE GENOMIC DNA]</scope>
    <source>
        <strain evidence="14">WM001</strain>
    </source>
</reference>
<keyword evidence="6 13" id="KW-0256">Endoplasmic reticulum</keyword>
<dbReference type="GO" id="GO:0016192">
    <property type="term" value="P:vesicle-mediated transport"/>
    <property type="evidence" value="ECO:0007669"/>
    <property type="project" value="UniProtKB-KW"/>
</dbReference>
<proteinExistence type="inferred from homology"/>
<evidence type="ECO:0000256" key="6">
    <source>
        <dbReference type="ARBA" id="ARBA00022824"/>
    </source>
</evidence>
<evidence type="ECO:0000256" key="7">
    <source>
        <dbReference type="ARBA" id="ARBA00022892"/>
    </source>
</evidence>
<dbReference type="Pfam" id="PF00025">
    <property type="entry name" value="Arf"/>
    <property type="match status" value="1"/>
</dbReference>
<evidence type="ECO:0000256" key="13">
    <source>
        <dbReference type="RuleBase" id="RU003926"/>
    </source>
</evidence>
<dbReference type="NCBIfam" id="TIGR00231">
    <property type="entry name" value="small_GTP"/>
    <property type="match status" value="1"/>
</dbReference>
<name>A0A1R2B877_9CILI</name>
<dbReference type="GO" id="GO:0006886">
    <property type="term" value="P:intracellular protein transport"/>
    <property type="evidence" value="ECO:0007669"/>
    <property type="project" value="InterPro"/>
</dbReference>
<dbReference type="Gene3D" id="3.40.50.300">
    <property type="entry name" value="P-loop containing nucleotide triphosphate hydrolases"/>
    <property type="match status" value="1"/>
</dbReference>
<dbReference type="EMBL" id="MPUH01000866">
    <property type="protein sequence ID" value="OMJ72875.1"/>
    <property type="molecule type" value="Genomic_DNA"/>
</dbReference>
<evidence type="ECO:0000256" key="9">
    <source>
        <dbReference type="ARBA" id="ARBA00023034"/>
    </source>
</evidence>
<dbReference type="GO" id="GO:0005794">
    <property type="term" value="C:Golgi apparatus"/>
    <property type="evidence" value="ECO:0007669"/>
    <property type="project" value="UniProtKB-SubCell"/>
</dbReference>
<evidence type="ECO:0000256" key="12">
    <source>
        <dbReference type="PIRSR" id="PIRSR606689-1"/>
    </source>
</evidence>
<dbReference type="SMART" id="SM00177">
    <property type="entry name" value="ARF"/>
    <property type="match status" value="1"/>
</dbReference>
<dbReference type="AlphaFoldDB" id="A0A1R2B877"/>
<comment type="subcellular location">
    <subcellularLocation>
        <location evidence="1">Endoplasmic reticulum</location>
    </subcellularLocation>
    <subcellularLocation>
        <location evidence="2">Golgi apparatus</location>
    </subcellularLocation>
</comment>
<evidence type="ECO:0000256" key="10">
    <source>
        <dbReference type="ARBA" id="ARBA00023134"/>
    </source>
</evidence>
<dbReference type="InterPro" id="IPR006689">
    <property type="entry name" value="Small_GTPase_ARF/SAR"/>
</dbReference>
<keyword evidence="5 11" id="KW-0547">Nucleotide-binding</keyword>
<protein>
    <submittedName>
        <fullName evidence="14">Uncharacterized protein</fullName>
    </submittedName>
</protein>
<dbReference type="GO" id="GO:0003924">
    <property type="term" value="F:GTPase activity"/>
    <property type="evidence" value="ECO:0007669"/>
    <property type="project" value="InterPro"/>
</dbReference>
<dbReference type="PROSITE" id="PS51417">
    <property type="entry name" value="ARF"/>
    <property type="match status" value="1"/>
</dbReference>
<dbReference type="PANTHER" id="PTHR45684">
    <property type="entry name" value="RE74312P"/>
    <property type="match status" value="1"/>
</dbReference>
<evidence type="ECO:0000313" key="14">
    <source>
        <dbReference type="EMBL" id="OMJ72875.1"/>
    </source>
</evidence>
<evidence type="ECO:0000256" key="1">
    <source>
        <dbReference type="ARBA" id="ARBA00004240"/>
    </source>
</evidence>
<keyword evidence="8 13" id="KW-0653">Protein transport</keyword>
<dbReference type="GO" id="GO:0005783">
    <property type="term" value="C:endoplasmic reticulum"/>
    <property type="evidence" value="ECO:0007669"/>
    <property type="project" value="UniProtKB-SubCell"/>
</dbReference>
<keyword evidence="4 13" id="KW-0813">Transport</keyword>
<keyword evidence="7 13" id="KW-0931">ER-Golgi transport</keyword>
<dbReference type="PRINTS" id="PR00328">
    <property type="entry name" value="SAR1GTPBP"/>
</dbReference>